<accession>A0A3G3LZ98</accession>
<feature type="compositionally biased region" description="Acidic residues" evidence="1">
    <location>
        <begin position="62"/>
        <end position="92"/>
    </location>
</feature>
<proteinExistence type="predicted"/>
<dbReference type="Proteomes" id="UP000279037">
    <property type="component" value="Segment"/>
</dbReference>
<reference evidence="2 3" key="1">
    <citation type="submission" date="2018-10" db="EMBL/GenBank/DDBJ databases">
        <authorList>
            <person name="Garlena R.A."/>
            <person name="Russell D.A."/>
            <person name="Pope W.H."/>
            <person name="Jacobs-Sera D."/>
            <person name="Hatfull G.F."/>
        </authorList>
    </citation>
    <scope>NUCLEOTIDE SEQUENCE [LARGE SCALE GENOMIC DNA]</scope>
</reference>
<dbReference type="GeneID" id="55007149"/>
<protein>
    <submittedName>
        <fullName evidence="2">Uncharacterized protein</fullName>
    </submittedName>
</protein>
<feature type="region of interest" description="Disordered" evidence="1">
    <location>
        <begin position="23"/>
        <end position="176"/>
    </location>
</feature>
<dbReference type="KEGG" id="vg:55007149"/>
<evidence type="ECO:0000313" key="3">
    <source>
        <dbReference type="Proteomes" id="UP000279037"/>
    </source>
</evidence>
<gene>
    <name evidence="2" type="primary">12</name>
    <name evidence="2" type="ORF">PBI_GOODMAN_12</name>
</gene>
<evidence type="ECO:0000256" key="1">
    <source>
        <dbReference type="SAM" id="MobiDB-lite"/>
    </source>
</evidence>
<dbReference type="RefSeq" id="YP_009815916.1">
    <property type="nucleotide sequence ID" value="NC_048101.1"/>
</dbReference>
<feature type="compositionally biased region" description="Polar residues" evidence="1">
    <location>
        <begin position="140"/>
        <end position="155"/>
    </location>
</feature>
<dbReference type="EMBL" id="MK016495">
    <property type="protein sequence ID" value="AYQ99468.1"/>
    <property type="molecule type" value="Genomic_DNA"/>
</dbReference>
<keyword evidence="3" id="KW-1185">Reference proteome</keyword>
<name>A0A3G3LZ98_9CAUD</name>
<evidence type="ECO:0000313" key="2">
    <source>
        <dbReference type="EMBL" id="AYQ99468.1"/>
    </source>
</evidence>
<sequence length="176" mass="18353">MGIGMMRRHYANDPESARVVIEPTGIPEGTEGGVVAIGDEPGTAPTPSVADAESRDLTVDPETGEEPTPEEIEGQGEAPEANEEAASEDQNGDPETTTDPVEHPPVPEVIEENLTADPTTDDAGASLGGAETAPEAPSRGASTATWQDFYTTQLGQDPGDRSRDQLANDYLGAKPE</sequence>
<organism evidence="2 3">
    <name type="scientific">Microbacterium phage Goodman</name>
    <dbReference type="NCBI Taxonomy" id="2484206"/>
    <lineage>
        <taxon>Viruses</taxon>
        <taxon>Duplodnaviria</taxon>
        <taxon>Heunggongvirae</taxon>
        <taxon>Uroviricota</taxon>
        <taxon>Caudoviricetes</taxon>
        <taxon>Goodmanvirus</taxon>
        <taxon>Goodmanvirus goodman</taxon>
    </lineage>
</organism>